<feature type="compositionally biased region" description="Basic residues" evidence="1">
    <location>
        <begin position="331"/>
        <end position="344"/>
    </location>
</feature>
<name>A0AA39PMQ7_9AGAR</name>
<evidence type="ECO:0000313" key="3">
    <source>
        <dbReference type="Proteomes" id="UP001175227"/>
    </source>
</evidence>
<protein>
    <submittedName>
        <fullName evidence="2">Uncharacterized protein</fullName>
    </submittedName>
</protein>
<feature type="compositionally biased region" description="Pro residues" evidence="1">
    <location>
        <begin position="272"/>
        <end position="281"/>
    </location>
</feature>
<reference evidence="2" key="1">
    <citation type="submission" date="2023-06" db="EMBL/GenBank/DDBJ databases">
        <authorList>
            <consortium name="Lawrence Berkeley National Laboratory"/>
            <person name="Ahrendt S."/>
            <person name="Sahu N."/>
            <person name="Indic B."/>
            <person name="Wong-Bajracharya J."/>
            <person name="Merenyi Z."/>
            <person name="Ke H.-M."/>
            <person name="Monk M."/>
            <person name="Kocsube S."/>
            <person name="Drula E."/>
            <person name="Lipzen A."/>
            <person name="Balint B."/>
            <person name="Henrissat B."/>
            <person name="Andreopoulos B."/>
            <person name="Martin F.M."/>
            <person name="Harder C.B."/>
            <person name="Rigling D."/>
            <person name="Ford K.L."/>
            <person name="Foster G.D."/>
            <person name="Pangilinan J."/>
            <person name="Papanicolaou A."/>
            <person name="Barry K."/>
            <person name="LaButti K."/>
            <person name="Viragh M."/>
            <person name="Koriabine M."/>
            <person name="Yan M."/>
            <person name="Riley R."/>
            <person name="Champramary S."/>
            <person name="Plett K.L."/>
            <person name="Tsai I.J."/>
            <person name="Slot J."/>
            <person name="Sipos G."/>
            <person name="Plett J."/>
            <person name="Nagy L.G."/>
            <person name="Grigoriev I.V."/>
        </authorList>
    </citation>
    <scope>NUCLEOTIDE SEQUENCE</scope>
    <source>
        <strain evidence="2">ICMP 16352</strain>
    </source>
</reference>
<proteinExistence type="predicted"/>
<keyword evidence="3" id="KW-1185">Reference proteome</keyword>
<feature type="compositionally biased region" description="Low complexity" evidence="1">
    <location>
        <begin position="222"/>
        <end position="240"/>
    </location>
</feature>
<feature type="region of interest" description="Disordered" evidence="1">
    <location>
        <begin position="187"/>
        <end position="349"/>
    </location>
</feature>
<organism evidence="2 3">
    <name type="scientific">Armillaria novae-zelandiae</name>
    <dbReference type="NCBI Taxonomy" id="153914"/>
    <lineage>
        <taxon>Eukaryota</taxon>
        <taxon>Fungi</taxon>
        <taxon>Dikarya</taxon>
        <taxon>Basidiomycota</taxon>
        <taxon>Agaricomycotina</taxon>
        <taxon>Agaricomycetes</taxon>
        <taxon>Agaricomycetidae</taxon>
        <taxon>Agaricales</taxon>
        <taxon>Marasmiineae</taxon>
        <taxon>Physalacriaceae</taxon>
        <taxon>Armillaria</taxon>
    </lineage>
</organism>
<sequence length="680" mass="77517">MLDRDEADRLPVVIPQEDIDNDPEAFAWYDGPQGGGFTVPFQFKKYPNRPVNETPMGYLHYIVNKCNWYTKDIHWAFFDAIGTYFEGLMEYAEDHYAEFIVPGFSRKHRGKRLQQCRDKPWMEWTAKRPDLTQKYTVYFTAVRCLLDNPRHYTANRDIGELLSVTQYEDDLDLAEEDDEYEMNSFINDDDAEEDQEQEQESSETADDSEPSSRTEVESTQPSDVEGSESGISGGIDSESSMWTPPRTIPVNGMASLSSTYRLEKPHKSCSPRPVPMPPSPTPRKRRKAPGSSEVNSVSKASPRKRKFSSVDSSDHSEDSDDADEDKPEKSRLRKKGPRQGKQKHSKGELSVHTNISFPFLGCAVMVVPHFGDYIAFKLDPVASLKYLKDAEVTQSCEALKTTIYFAYVTHLFCFPLPDVEYISVSMTLVSQGLPDGHPDRFMLLDMAVPILPNNFNPLSRPPLNPTQPLPWPDCYHPTLTVTHCHIRNDLINYNFQGVARRDTLWKEQEAILAIDNAEDVDDTQPDEHQASTVTLPLPSEHDAESQYDGSVHKTIETSRAPSIVSKRPTKVSDFLRSVLDKISRCIPCLHPDLENYNRDLFDDPLQGFDLFGATPPDTMPVIEVIENIESVKQINVAWNFFRELDALKRIEVDYHKRMKDSILTCRQNCESASMSAYPWR</sequence>
<accession>A0AA39PMQ7</accession>
<gene>
    <name evidence="2" type="ORF">IW261DRAFT_1603229</name>
</gene>
<dbReference type="EMBL" id="JAUEPR010000003">
    <property type="protein sequence ID" value="KAK0487066.1"/>
    <property type="molecule type" value="Genomic_DNA"/>
</dbReference>
<dbReference type="Proteomes" id="UP001175227">
    <property type="component" value="Unassembled WGS sequence"/>
</dbReference>
<evidence type="ECO:0000256" key="1">
    <source>
        <dbReference type="SAM" id="MobiDB-lite"/>
    </source>
</evidence>
<feature type="compositionally biased region" description="Acidic residues" evidence="1">
    <location>
        <begin position="187"/>
        <end position="209"/>
    </location>
</feature>
<evidence type="ECO:0000313" key="2">
    <source>
        <dbReference type="EMBL" id="KAK0487066.1"/>
    </source>
</evidence>
<comment type="caution">
    <text evidence="2">The sequence shown here is derived from an EMBL/GenBank/DDBJ whole genome shotgun (WGS) entry which is preliminary data.</text>
</comment>
<dbReference type="AlphaFoldDB" id="A0AA39PMQ7"/>